<proteinExistence type="predicted"/>
<sequence length="177" mass="19518">MCSNKLLDKKITVSPTAEPVTLDDVKLWASIDFNEKDNVLTGLITAARQLLEEKYDIGIVRKTVTAIVDNSCGGIEVPGAPIGTVTGKNQEGNSVELTIIGLDHKFIESPCSCYLELEYESGYEAADIPEVFRTAIKQQVLWMFEHLGDENFDDTKVSPMAAMSLKPFRRNGTGVYI</sequence>
<evidence type="ECO:0000313" key="1">
    <source>
        <dbReference type="EMBL" id="SKA29797.1"/>
    </source>
</evidence>
<name>A0A1T4SNR7_9BACT</name>
<protein>
    <submittedName>
        <fullName evidence="1">Phage gp6-like head-tail connector protein</fullName>
    </submittedName>
</protein>
<evidence type="ECO:0000313" key="2">
    <source>
        <dbReference type="Proteomes" id="UP000190367"/>
    </source>
</evidence>
<reference evidence="2" key="1">
    <citation type="submission" date="2017-02" db="EMBL/GenBank/DDBJ databases">
        <authorList>
            <person name="Varghese N."/>
            <person name="Submissions S."/>
        </authorList>
    </citation>
    <scope>NUCLEOTIDE SEQUENCE [LARGE SCALE GENOMIC DNA]</scope>
    <source>
        <strain evidence="2">DSM 22224</strain>
    </source>
</reference>
<gene>
    <name evidence="1" type="ORF">SAMN04488128_103174</name>
</gene>
<dbReference type="RefSeq" id="WP_078670548.1">
    <property type="nucleotide sequence ID" value="NZ_FUWZ01000003.1"/>
</dbReference>
<dbReference type="InterPro" id="IPR021146">
    <property type="entry name" value="Phage_gp6-like_head-tail"/>
</dbReference>
<dbReference type="AlphaFoldDB" id="A0A1T4SNR7"/>
<accession>A0A1T4SNR7</accession>
<dbReference type="Proteomes" id="UP000190367">
    <property type="component" value="Unassembled WGS sequence"/>
</dbReference>
<keyword evidence="2" id="KW-1185">Reference proteome</keyword>
<dbReference type="Gene3D" id="1.10.3230.30">
    <property type="entry name" value="Phage gp6-like head-tail connector protein"/>
    <property type="match status" value="1"/>
</dbReference>
<dbReference type="OrthoDB" id="670632at2"/>
<organism evidence="1 2">
    <name type="scientific">Chitinophaga eiseniae</name>
    <dbReference type="NCBI Taxonomy" id="634771"/>
    <lineage>
        <taxon>Bacteria</taxon>
        <taxon>Pseudomonadati</taxon>
        <taxon>Bacteroidota</taxon>
        <taxon>Chitinophagia</taxon>
        <taxon>Chitinophagales</taxon>
        <taxon>Chitinophagaceae</taxon>
        <taxon>Chitinophaga</taxon>
    </lineage>
</organism>
<dbReference type="Pfam" id="PF05135">
    <property type="entry name" value="Phage_connect_1"/>
    <property type="match status" value="1"/>
</dbReference>
<dbReference type="STRING" id="634771.SAMN04488128_103174"/>
<dbReference type="EMBL" id="FUWZ01000003">
    <property type="protein sequence ID" value="SKA29797.1"/>
    <property type="molecule type" value="Genomic_DNA"/>
</dbReference>
<dbReference type="CDD" id="cd08054">
    <property type="entry name" value="gp6"/>
    <property type="match status" value="1"/>
</dbReference>